<dbReference type="InterPro" id="IPR011043">
    <property type="entry name" value="Gal_Oxase/kelch_b-propeller"/>
</dbReference>
<dbReference type="PROSITE" id="PS00022">
    <property type="entry name" value="EGF_1"/>
    <property type="match status" value="1"/>
</dbReference>
<proteinExistence type="predicted"/>
<evidence type="ECO:0000256" key="2">
    <source>
        <dbReference type="SAM" id="Phobius"/>
    </source>
</evidence>
<evidence type="ECO:0000313" key="5">
    <source>
        <dbReference type="EMBL" id="KAK1746406.1"/>
    </source>
</evidence>
<name>A0AAD8YH25_9STRA</name>
<dbReference type="Proteomes" id="UP001224775">
    <property type="component" value="Unassembled WGS sequence"/>
</dbReference>
<evidence type="ECO:0000259" key="4">
    <source>
        <dbReference type="PROSITE" id="PS01186"/>
    </source>
</evidence>
<dbReference type="PROSITE" id="PS01186">
    <property type="entry name" value="EGF_2"/>
    <property type="match status" value="1"/>
</dbReference>
<keyword evidence="2" id="KW-0472">Membrane</keyword>
<feature type="region of interest" description="Disordered" evidence="1">
    <location>
        <begin position="1"/>
        <end position="69"/>
    </location>
</feature>
<feature type="compositionally biased region" description="Low complexity" evidence="1">
    <location>
        <begin position="1245"/>
        <end position="1290"/>
    </location>
</feature>
<dbReference type="PANTHER" id="PTHR36220:SF1">
    <property type="entry name" value="GAMMA TUBULIN COMPLEX COMPONENT C-TERMINAL DOMAIN-CONTAINING PROTEIN"/>
    <property type="match status" value="1"/>
</dbReference>
<accession>A0AAD8YH25</accession>
<evidence type="ECO:0000313" key="6">
    <source>
        <dbReference type="Proteomes" id="UP001224775"/>
    </source>
</evidence>
<feature type="compositionally biased region" description="Pro residues" evidence="1">
    <location>
        <begin position="1292"/>
        <end position="1306"/>
    </location>
</feature>
<feature type="transmembrane region" description="Helical" evidence="2">
    <location>
        <begin position="113"/>
        <end position="139"/>
    </location>
</feature>
<feature type="transmembrane region" description="Helical" evidence="2">
    <location>
        <begin position="294"/>
        <end position="316"/>
    </location>
</feature>
<feature type="compositionally biased region" description="Pro residues" evidence="1">
    <location>
        <begin position="1230"/>
        <end position="1244"/>
    </location>
</feature>
<dbReference type="EMBL" id="JATAAI010000004">
    <property type="protein sequence ID" value="KAK1746406.1"/>
    <property type="molecule type" value="Genomic_DNA"/>
</dbReference>
<keyword evidence="6" id="KW-1185">Reference proteome</keyword>
<evidence type="ECO:0000256" key="1">
    <source>
        <dbReference type="SAM" id="MobiDB-lite"/>
    </source>
</evidence>
<dbReference type="PANTHER" id="PTHR36220">
    <property type="entry name" value="UNNAMED PRODUCT"/>
    <property type="match status" value="1"/>
</dbReference>
<evidence type="ECO:0000259" key="3">
    <source>
        <dbReference type="PROSITE" id="PS00022"/>
    </source>
</evidence>
<feature type="region of interest" description="Disordered" evidence="1">
    <location>
        <begin position="1224"/>
        <end position="1339"/>
    </location>
</feature>
<dbReference type="SUPFAM" id="SSF50965">
    <property type="entry name" value="Galactose oxidase, central domain"/>
    <property type="match status" value="1"/>
</dbReference>
<feature type="compositionally biased region" description="Polar residues" evidence="1">
    <location>
        <begin position="1"/>
        <end position="10"/>
    </location>
</feature>
<comment type="caution">
    <text evidence="5">The sequence shown here is derived from an EMBL/GenBank/DDBJ whole genome shotgun (WGS) entry which is preliminary data.</text>
</comment>
<dbReference type="SMART" id="SM00181">
    <property type="entry name" value="EGF"/>
    <property type="match status" value="2"/>
</dbReference>
<dbReference type="InterPro" id="IPR000742">
    <property type="entry name" value="EGF"/>
</dbReference>
<reference evidence="5" key="1">
    <citation type="submission" date="2023-06" db="EMBL/GenBank/DDBJ databases">
        <title>Survivors Of The Sea: Transcriptome response of Skeletonema marinoi to long-term dormancy.</title>
        <authorList>
            <person name="Pinder M.I.M."/>
            <person name="Kourtchenko O."/>
            <person name="Robertson E.K."/>
            <person name="Larsson T."/>
            <person name="Maumus F."/>
            <person name="Osuna-Cruz C.M."/>
            <person name="Vancaester E."/>
            <person name="Stenow R."/>
            <person name="Vandepoele K."/>
            <person name="Ploug H."/>
            <person name="Bruchert V."/>
            <person name="Godhe A."/>
            <person name="Topel M."/>
        </authorList>
    </citation>
    <scope>NUCLEOTIDE SEQUENCE</scope>
    <source>
        <strain evidence="5">R05AC</strain>
    </source>
</reference>
<feature type="transmembrane region" description="Helical" evidence="2">
    <location>
        <begin position="159"/>
        <end position="177"/>
    </location>
</feature>
<dbReference type="CDD" id="cd00054">
    <property type="entry name" value="EGF_CA"/>
    <property type="match status" value="1"/>
</dbReference>
<sequence length="1436" mass="157387">MNIDTENQRQLLPDDPPPTATAAEDFTRNFALSTPQDRAAEDDAPVLEEGSLPASIGDDDYYDEKISIGDDDEDDIDIRNEIKRLHSEDTTMTQSTSDREFTKRDLAEDTFSFLIYANVPCFLCGILVFLFQMAIYVVLADDIINVDNKKNPFGFPFNVSIPVRISEFLAILISIIAQEDVRKAICLYRDGFDEGGLSTVFPGATLWKWTLSIVLRASEGLLGLVITFLLIMRSSSVLDLLLNFSAIEFVTKLDNVVFELAKEGFLGHTLKKETQKLCRKSYYVNIQYANSYNAMWVSLGYFVLLFASFFAGWWIIRSKQNDGEYLCHQIFSQFGDEILPMLGTFTGLFYKHEEKKFGRRSSYRGTDINDQEKGPLLAYCEDETRWTLSLTEDGGVWNPCKWLAASSESESFDLLSTTSAPWVMNTPSNRAAPLTHHFLMCHECENLDIPEKNGICKKALKPEKFDQCMCNDGYYGLRCEYSEPCQIVEVNRRDEGFAKEGGGQFTSKYYRLENVDTYYHPVYTSLGGNESLTNGTDFVFFTGERWIMSYKYLFPDLENVTDKDELAPFFRKFHGHFTTYSAVYESEPVYIDKLLSADRKASPLSIRWRPSSSDTASIQRLHTGFHKDFIETELSCAVCSEGNPCLDGVCLNGTCDECPDGYSGSRCEIPPKSLSNGHCDPKYNNNSIKFEFDGGDCCDNTCKSTLENTCGKTGLGYIDTGYSSCVRAYNQWDLSAEQVKGVSSASQSGQAVALSGNGKILAVADPGLSIVRLFDKDGAEWKQRGQNIQGPLYSHFGSVIGLSEESFNIASNPRTFPTVTLVVGAPKIGLVRVFTCSKDGCIQRGEDIIGSGRFGNSLSIDGDNIAIGGAARETVSRRAATNGEVAVFTWSNDTWEQKGSVAIATPSSRTLSESPHQFRLEGYYVSLSGDYLAVGTLEGKVLPGPRFQSAKLITQVFKWNNSTGTGWMQLGEFIDKNFYDDASFGSPWPLKSVVMKGGILAVGYNSSAEVYSWNETSQEWNPRQVELAKGPEGFLGWSVDLSEDASILAVGTSIENPQPTDESIRMYRWDGQHYKVLSNGVPAGPAASLSLSGDGIALAVGLPFDTSNGGSTRVYNFYSESPCDDTSKIPVRISFTTDGNPQETSWELRVDSEVKLSSGSLSGYKYTTFVEEICVKAEACVRFLAVDTAGDGLDPPGVYALMLNGTEVASGGDFVFFESYSTANCEGEPTTPPTSSPTQGPPQAPTSLPTKASTTSTTSSPTKGPTPTIVPAPTSSPTKAPSAQPTSSPTKVPTPEPTIAPIPAPTSSPTNAPTTPPPTSSPTKGQRIQPPSASPVKQCEDDSNLVKIEITLGEKPWDSYWDLREQGTDLIILDALLEKKMATIVKEVCKPVNACYLFRLVGTYDVSALIFLAGIQIANATTTTITTIGESACNRG</sequence>
<keyword evidence="2" id="KW-1133">Transmembrane helix</keyword>
<gene>
    <name evidence="5" type="ORF">QTG54_003013</name>
</gene>
<keyword evidence="2" id="KW-0812">Transmembrane</keyword>
<organism evidence="5 6">
    <name type="scientific">Skeletonema marinoi</name>
    <dbReference type="NCBI Taxonomy" id="267567"/>
    <lineage>
        <taxon>Eukaryota</taxon>
        <taxon>Sar</taxon>
        <taxon>Stramenopiles</taxon>
        <taxon>Ochrophyta</taxon>
        <taxon>Bacillariophyta</taxon>
        <taxon>Coscinodiscophyceae</taxon>
        <taxon>Thalassiosirophycidae</taxon>
        <taxon>Thalassiosirales</taxon>
        <taxon>Skeletonemataceae</taxon>
        <taxon>Skeletonema</taxon>
        <taxon>Skeletonema marinoi-dohrnii complex</taxon>
    </lineage>
</organism>
<feature type="domain" description="EGF-like" evidence="3 4">
    <location>
        <begin position="468"/>
        <end position="479"/>
    </location>
</feature>
<protein>
    <recommendedName>
        <fullName evidence="3 4">EGF-like domain-containing protein</fullName>
    </recommendedName>
</protein>